<evidence type="ECO:0000256" key="8">
    <source>
        <dbReference type="ARBA" id="ARBA00022857"/>
    </source>
</evidence>
<feature type="transmembrane region" description="Helical" evidence="13">
    <location>
        <begin position="214"/>
        <end position="233"/>
    </location>
</feature>
<dbReference type="PANTHER" id="PTHR10556">
    <property type="entry name" value="3-OXO-5-ALPHA-STEROID 4-DEHYDROGENASE"/>
    <property type="match status" value="1"/>
</dbReference>
<dbReference type="GO" id="GO:0047751">
    <property type="term" value="F:3-oxo-5-alpha-steroid 4-dehydrogenase (NADP+) activity"/>
    <property type="evidence" value="ECO:0007669"/>
    <property type="project" value="UniProtKB-EC"/>
</dbReference>
<dbReference type="EMBL" id="MKKU01000588">
    <property type="protein sequence ID" value="RNF06713.1"/>
    <property type="molecule type" value="Genomic_DNA"/>
</dbReference>
<accession>A0A3R7RLV9</accession>
<keyword evidence="12 13" id="KW-0472">Membrane</keyword>
<keyword evidence="6" id="KW-0256">Endoplasmic reticulum</keyword>
<evidence type="ECO:0000256" key="12">
    <source>
        <dbReference type="ARBA" id="ARBA00023136"/>
    </source>
</evidence>
<feature type="domain" description="3-oxo-5-alpha-steroid 4-dehydrogenase C-terminal" evidence="14">
    <location>
        <begin position="172"/>
        <end position="338"/>
    </location>
</feature>
<dbReference type="Pfam" id="PF02544">
    <property type="entry name" value="Steroid_dh"/>
    <property type="match status" value="1"/>
</dbReference>
<keyword evidence="5" id="KW-0221">Differentiation</keyword>
<keyword evidence="10 15" id="KW-0560">Oxidoreductase</keyword>
<evidence type="ECO:0000256" key="5">
    <source>
        <dbReference type="ARBA" id="ARBA00022782"/>
    </source>
</evidence>
<reference evidence="15 16" key="1">
    <citation type="journal article" date="2018" name="BMC Genomics">
        <title>Genomic comparison of Trypanosoma conorhini and Trypanosoma rangeli to Trypanosoma cruzi strains of high and low virulence.</title>
        <authorList>
            <person name="Bradwell K.R."/>
            <person name="Koparde V.N."/>
            <person name="Matveyev A.V."/>
            <person name="Serrano M.G."/>
            <person name="Alves J.M."/>
            <person name="Parikh H."/>
            <person name="Huang B."/>
            <person name="Lee V."/>
            <person name="Espinosa-Alvarez O."/>
            <person name="Ortiz P.A."/>
            <person name="Costa-Martins A.G."/>
            <person name="Teixeira M.M."/>
            <person name="Buck G.A."/>
        </authorList>
    </citation>
    <scope>NUCLEOTIDE SEQUENCE [LARGE SCALE GENOMIC DNA]</scope>
    <source>
        <strain evidence="15 16">025E</strain>
    </source>
</reference>
<keyword evidence="16" id="KW-1185">Reference proteome</keyword>
<comment type="similarity">
    <text evidence="3">Belongs to the steroid 5-alpha reductase family.</text>
</comment>
<evidence type="ECO:0000256" key="1">
    <source>
        <dbReference type="ARBA" id="ARBA00004477"/>
    </source>
</evidence>
<dbReference type="Proteomes" id="UP000284403">
    <property type="component" value="Unassembled WGS sequence"/>
</dbReference>
<dbReference type="PROSITE" id="PS50244">
    <property type="entry name" value="S5A_REDUCTASE"/>
    <property type="match status" value="1"/>
</dbReference>
<gene>
    <name evidence="15" type="ORF">Tco025E_07512</name>
</gene>
<evidence type="ECO:0000313" key="16">
    <source>
        <dbReference type="Proteomes" id="UP000284403"/>
    </source>
</evidence>
<protein>
    <submittedName>
        <fullName evidence="15">3-oxo-5-alpha-steroid 4-dehydrogenase</fullName>
        <ecNumber evidence="15">1.3.1.22</ecNumber>
        <ecNumber evidence="15">1.3.99.5</ecNumber>
    </submittedName>
</protein>
<dbReference type="GO" id="GO:0030154">
    <property type="term" value="P:cell differentiation"/>
    <property type="evidence" value="ECO:0007669"/>
    <property type="project" value="UniProtKB-KW"/>
</dbReference>
<dbReference type="EC" id="1.3.1.22" evidence="15"/>
<evidence type="ECO:0000256" key="13">
    <source>
        <dbReference type="SAM" id="Phobius"/>
    </source>
</evidence>
<organism evidence="15 16">
    <name type="scientific">Trypanosoma conorhini</name>
    <dbReference type="NCBI Taxonomy" id="83891"/>
    <lineage>
        <taxon>Eukaryota</taxon>
        <taxon>Discoba</taxon>
        <taxon>Euglenozoa</taxon>
        <taxon>Kinetoplastea</taxon>
        <taxon>Metakinetoplastina</taxon>
        <taxon>Trypanosomatida</taxon>
        <taxon>Trypanosomatidae</taxon>
        <taxon>Trypanosoma</taxon>
    </lineage>
</organism>
<evidence type="ECO:0000313" key="15">
    <source>
        <dbReference type="EMBL" id="RNF06713.1"/>
    </source>
</evidence>
<dbReference type="EC" id="1.3.99.5" evidence="15"/>
<evidence type="ECO:0000256" key="2">
    <source>
        <dbReference type="ARBA" id="ARBA00004524"/>
    </source>
</evidence>
<dbReference type="Gene3D" id="1.20.120.1630">
    <property type="match status" value="1"/>
</dbReference>
<evidence type="ECO:0000256" key="6">
    <source>
        <dbReference type="ARBA" id="ARBA00022824"/>
    </source>
</evidence>
<dbReference type="PANTHER" id="PTHR10556:SF57">
    <property type="entry name" value="3-OXO-5-ALPHA-STEROID 4-DEHYDROGENASE 1"/>
    <property type="match status" value="1"/>
</dbReference>
<evidence type="ECO:0000256" key="7">
    <source>
        <dbReference type="ARBA" id="ARBA00022848"/>
    </source>
</evidence>
<comment type="subcellular location">
    <subcellularLocation>
        <location evidence="1">Endoplasmic reticulum membrane</location>
        <topology evidence="1">Multi-pass membrane protein</topology>
    </subcellularLocation>
    <subcellularLocation>
        <location evidence="2">Microsome membrane</location>
    </subcellularLocation>
</comment>
<keyword evidence="11" id="KW-0443">Lipid metabolism</keyword>
<keyword evidence="4 13" id="KW-0812">Transmembrane</keyword>
<keyword evidence="8" id="KW-0521">NADP</keyword>
<feature type="transmembrane region" description="Helical" evidence="13">
    <location>
        <begin position="137"/>
        <end position="157"/>
    </location>
</feature>
<evidence type="ECO:0000256" key="9">
    <source>
        <dbReference type="ARBA" id="ARBA00022989"/>
    </source>
</evidence>
<proteinExistence type="inferred from homology"/>
<evidence type="ECO:0000256" key="4">
    <source>
        <dbReference type="ARBA" id="ARBA00022692"/>
    </source>
</evidence>
<keyword evidence="7" id="KW-0492">Microsome</keyword>
<evidence type="ECO:0000259" key="14">
    <source>
        <dbReference type="Pfam" id="PF02544"/>
    </source>
</evidence>
<dbReference type="InterPro" id="IPR001104">
    <property type="entry name" value="3-oxo-5_a-steroid_4-DH_C"/>
</dbReference>
<dbReference type="GeneID" id="40321123"/>
<dbReference type="InterPro" id="IPR039357">
    <property type="entry name" value="SRD5A/TECR"/>
</dbReference>
<dbReference type="RefSeq" id="XP_029225518.1">
    <property type="nucleotide sequence ID" value="XM_029374377.1"/>
</dbReference>
<evidence type="ECO:0000256" key="11">
    <source>
        <dbReference type="ARBA" id="ARBA00023098"/>
    </source>
</evidence>
<sequence>MPERPRGSSASTWRALLAAAVCFLAAAPCMVLLQQYLLPLGDARAVASASRFQLAMAVVTYLTLRLVRVAPYGRHAEGTFLGPTVPAPLSWALQECPTLLSVTYYLFVEYPCHSLGCSGGQWTRIALEDTWGQAARAVADGLASLHLGLLLFVIHYVHRSLLYPLLLRSGTPVPIEITLAATLYCLLNGRLQLLANIRDSPAVPRLPLDSMSHMMLFFVGSVVFFAGMWVNLFSDYHLLRLKEQPPKRTRKIPHGGLFEYVSCANFLGEIVEWGGYTLVVWSTTAASKPEAGLAACSFFLYVMANLLPRGQAHHAWYIKHFGDAYKALRRRAVVPYVY</sequence>
<dbReference type="GO" id="GO:0005789">
    <property type="term" value="C:endoplasmic reticulum membrane"/>
    <property type="evidence" value="ECO:0007669"/>
    <property type="project" value="UniProtKB-SubCell"/>
</dbReference>
<comment type="caution">
    <text evidence="15">The sequence shown here is derived from an EMBL/GenBank/DDBJ whole genome shotgun (WGS) entry which is preliminary data.</text>
</comment>
<dbReference type="GO" id="GO:0006694">
    <property type="term" value="P:steroid biosynthetic process"/>
    <property type="evidence" value="ECO:0007669"/>
    <property type="project" value="TreeGrafter"/>
</dbReference>
<evidence type="ECO:0000256" key="10">
    <source>
        <dbReference type="ARBA" id="ARBA00023002"/>
    </source>
</evidence>
<name>A0A3R7RLV9_9TRYP</name>
<keyword evidence="9 13" id="KW-1133">Transmembrane helix</keyword>
<dbReference type="OrthoDB" id="5788137at2759"/>
<feature type="transmembrane region" description="Helical" evidence="13">
    <location>
        <begin position="43"/>
        <end position="64"/>
    </location>
</feature>
<dbReference type="AlphaFoldDB" id="A0A3R7RLV9"/>
<evidence type="ECO:0000256" key="3">
    <source>
        <dbReference type="ARBA" id="ARBA00007742"/>
    </source>
</evidence>